<dbReference type="GO" id="GO:0016020">
    <property type="term" value="C:membrane"/>
    <property type="evidence" value="ECO:0007669"/>
    <property type="project" value="UniProtKB-SubCell"/>
</dbReference>
<evidence type="ECO:0000256" key="9">
    <source>
        <dbReference type="SAM" id="Phobius"/>
    </source>
</evidence>
<feature type="domain" description="TLC" evidence="10">
    <location>
        <begin position="129"/>
        <end position="326"/>
    </location>
</feature>
<comment type="pathway">
    <text evidence="3">Sphingolipid metabolism.</text>
</comment>
<feature type="transmembrane region" description="Helical" evidence="9">
    <location>
        <begin position="259"/>
        <end position="282"/>
    </location>
</feature>
<dbReference type="OrthoDB" id="537032at2759"/>
<feature type="transmembrane region" description="Helical" evidence="9">
    <location>
        <begin position="138"/>
        <end position="157"/>
    </location>
</feature>
<keyword evidence="11" id="KW-1185">Reference proteome</keyword>
<dbReference type="InterPro" id="IPR016439">
    <property type="entry name" value="Lag1/Lac1-like"/>
</dbReference>
<dbReference type="UniPathway" id="UPA00222"/>
<evidence type="ECO:0000256" key="3">
    <source>
        <dbReference type="ARBA" id="ARBA00004991"/>
    </source>
</evidence>
<feature type="region of interest" description="Disordered" evidence="8">
    <location>
        <begin position="332"/>
        <end position="360"/>
    </location>
</feature>
<dbReference type="InterPro" id="IPR006634">
    <property type="entry name" value="TLC-dom"/>
</dbReference>
<protein>
    <submittedName>
        <fullName evidence="12">Ceramide synthase 5-like</fullName>
    </submittedName>
</protein>
<dbReference type="GO" id="GO:0050291">
    <property type="term" value="F:sphingosine N-acyltransferase activity"/>
    <property type="evidence" value="ECO:0007669"/>
    <property type="project" value="InterPro"/>
</dbReference>
<evidence type="ECO:0000256" key="4">
    <source>
        <dbReference type="ARBA" id="ARBA00022692"/>
    </source>
</evidence>
<feature type="transmembrane region" description="Helical" evidence="9">
    <location>
        <begin position="35"/>
        <end position="59"/>
    </location>
</feature>
<evidence type="ECO:0000313" key="11">
    <source>
        <dbReference type="Proteomes" id="UP000694843"/>
    </source>
</evidence>
<name>A0A8B7PG01_HYAAZ</name>
<evidence type="ECO:0000259" key="10">
    <source>
        <dbReference type="PROSITE" id="PS50922"/>
    </source>
</evidence>
<evidence type="ECO:0000256" key="7">
    <source>
        <dbReference type="PROSITE-ProRule" id="PRU00205"/>
    </source>
</evidence>
<evidence type="ECO:0000313" key="12">
    <source>
        <dbReference type="RefSeq" id="XP_018025073.1"/>
    </source>
</evidence>
<keyword evidence="6 7" id="KW-0472">Membrane</keyword>
<sequence>MRNQTFGEWFFLPNNITWNELRETVGESYPEFGVYWQWSIFFGAVLYIFRDYILIPFILKPLGLRAGVRSRPYPAPPPNKTLEDLYAVNRARPPRQLLTAAASRINWSERAVERWLRQKALSGQMTTLEKFCDMGWQATFYGCFFIAGLFIMLPQEFVWEPSKALTNFPFEQTQAVIWWYCVIDTGFYITQSYVLFTLDRRHDFYIMLSHHIITLSLACLNLTMNNLKQQALAVFLHEVADIPLSVGKMLRYVGRNADILGYVFALIWIATRLVAFPLMILVPSFTETSGKSWPAKFLTQGSTSILLILHILWTFEIVNAYSRKLNNNMDLSDGRSSPEELSGDSENEKMNHGGKISNGIIKNGTSGSGYFSNGITQRTVWKDISVDKARLRN</sequence>
<comment type="pathway">
    <text evidence="2">Lipid metabolism; sphingolipid metabolism.</text>
</comment>
<evidence type="ECO:0000256" key="6">
    <source>
        <dbReference type="ARBA" id="ARBA00023136"/>
    </source>
</evidence>
<organism evidence="11 12">
    <name type="scientific">Hyalella azteca</name>
    <name type="common">Amphipod</name>
    <dbReference type="NCBI Taxonomy" id="294128"/>
    <lineage>
        <taxon>Eukaryota</taxon>
        <taxon>Metazoa</taxon>
        <taxon>Ecdysozoa</taxon>
        <taxon>Arthropoda</taxon>
        <taxon>Crustacea</taxon>
        <taxon>Multicrustacea</taxon>
        <taxon>Malacostraca</taxon>
        <taxon>Eumalacostraca</taxon>
        <taxon>Peracarida</taxon>
        <taxon>Amphipoda</taxon>
        <taxon>Senticaudata</taxon>
        <taxon>Talitrida</taxon>
        <taxon>Talitroidea</taxon>
        <taxon>Hyalellidae</taxon>
        <taxon>Hyalella</taxon>
    </lineage>
</organism>
<dbReference type="RefSeq" id="XP_018025073.1">
    <property type="nucleotide sequence ID" value="XM_018169584.2"/>
</dbReference>
<feature type="transmembrane region" description="Helical" evidence="9">
    <location>
        <begin position="177"/>
        <end position="198"/>
    </location>
</feature>
<evidence type="ECO:0000256" key="1">
    <source>
        <dbReference type="ARBA" id="ARBA00004141"/>
    </source>
</evidence>
<dbReference type="PROSITE" id="PS50922">
    <property type="entry name" value="TLC"/>
    <property type="match status" value="1"/>
</dbReference>
<keyword evidence="4 7" id="KW-0812">Transmembrane</keyword>
<keyword evidence="5 9" id="KW-1133">Transmembrane helix</keyword>
<evidence type="ECO:0000256" key="5">
    <source>
        <dbReference type="ARBA" id="ARBA00022989"/>
    </source>
</evidence>
<dbReference type="SMART" id="SM00724">
    <property type="entry name" value="TLC"/>
    <property type="match status" value="1"/>
</dbReference>
<reference evidence="12" key="1">
    <citation type="submission" date="2025-08" db="UniProtKB">
        <authorList>
            <consortium name="RefSeq"/>
        </authorList>
    </citation>
    <scope>IDENTIFICATION</scope>
    <source>
        <tissue evidence="12">Whole organism</tissue>
    </source>
</reference>
<dbReference type="Pfam" id="PF03798">
    <property type="entry name" value="TRAM_LAG1_CLN8"/>
    <property type="match status" value="1"/>
</dbReference>
<dbReference type="KEGG" id="hazt:108680697"/>
<dbReference type="AlphaFoldDB" id="A0A8B7PG01"/>
<dbReference type="Gene3D" id="1.10.10.60">
    <property type="entry name" value="Homeodomain-like"/>
    <property type="match status" value="1"/>
</dbReference>
<dbReference type="GO" id="GO:0046513">
    <property type="term" value="P:ceramide biosynthetic process"/>
    <property type="evidence" value="ECO:0007669"/>
    <property type="project" value="InterPro"/>
</dbReference>
<evidence type="ECO:0000256" key="8">
    <source>
        <dbReference type="SAM" id="MobiDB-lite"/>
    </source>
</evidence>
<dbReference type="Proteomes" id="UP000694843">
    <property type="component" value="Unplaced"/>
</dbReference>
<gene>
    <name evidence="12" type="primary">LOC108680697</name>
</gene>
<feature type="transmembrane region" description="Helical" evidence="9">
    <location>
        <begin position="302"/>
        <end position="321"/>
    </location>
</feature>
<dbReference type="GeneID" id="108680697"/>
<dbReference type="PANTHER" id="PTHR12560">
    <property type="entry name" value="LONGEVITY ASSURANCE FACTOR 1 LAG1"/>
    <property type="match status" value="1"/>
</dbReference>
<evidence type="ECO:0000256" key="2">
    <source>
        <dbReference type="ARBA" id="ARBA00004760"/>
    </source>
</evidence>
<proteinExistence type="predicted"/>
<accession>A0A8B7PG01</accession>
<comment type="subcellular location">
    <subcellularLocation>
        <location evidence="1">Membrane</location>
        <topology evidence="1">Multi-pass membrane protein</topology>
    </subcellularLocation>
</comment>
<dbReference type="PANTHER" id="PTHR12560:SF0">
    <property type="entry name" value="LD18904P"/>
    <property type="match status" value="1"/>
</dbReference>